<dbReference type="Gene3D" id="1.10.8.430">
    <property type="entry name" value="Helical domain of apoptotic protease-activating factors"/>
    <property type="match status" value="1"/>
</dbReference>
<evidence type="ECO:0000313" key="1">
    <source>
        <dbReference type="EMBL" id="RVW66664.1"/>
    </source>
</evidence>
<dbReference type="InterPro" id="IPR042197">
    <property type="entry name" value="Apaf_helical"/>
</dbReference>
<organism evidence="1 2">
    <name type="scientific">Vitis vinifera</name>
    <name type="common">Grape</name>
    <dbReference type="NCBI Taxonomy" id="29760"/>
    <lineage>
        <taxon>Eukaryota</taxon>
        <taxon>Viridiplantae</taxon>
        <taxon>Streptophyta</taxon>
        <taxon>Embryophyta</taxon>
        <taxon>Tracheophyta</taxon>
        <taxon>Spermatophyta</taxon>
        <taxon>Magnoliopsida</taxon>
        <taxon>eudicotyledons</taxon>
        <taxon>Gunneridae</taxon>
        <taxon>Pentapetalae</taxon>
        <taxon>rosids</taxon>
        <taxon>Vitales</taxon>
        <taxon>Vitaceae</taxon>
        <taxon>Viteae</taxon>
        <taxon>Vitis</taxon>
    </lineage>
</organism>
<dbReference type="GO" id="GO:0043531">
    <property type="term" value="F:ADP binding"/>
    <property type="evidence" value="ECO:0007669"/>
    <property type="project" value="InterPro"/>
</dbReference>
<dbReference type="InterPro" id="IPR027417">
    <property type="entry name" value="P-loop_NTPase"/>
</dbReference>
<proteinExistence type="predicted"/>
<dbReference type="EMBL" id="QGNW01000637">
    <property type="protein sequence ID" value="RVW66664.1"/>
    <property type="molecule type" value="Genomic_DNA"/>
</dbReference>
<gene>
    <name evidence="1" type="primary">VvCHDp001027_12</name>
    <name evidence="1" type="ORF">CK203_065477</name>
</gene>
<sequence>MKAQRLLEVQPLPWRVARTLFRELVGKDTLISTPEIFELAQSTVERCQGFPSAIITTGQTLAACKNFKEWEQLTQELGDLIEEEISEKVRENTLNSHPDIPHLSEKVALCYKGLPLALVTVGRALADKNSPEA</sequence>
<comment type="caution">
    <text evidence="1">The sequence shown here is derived from an EMBL/GenBank/DDBJ whole genome shotgun (WGS) entry which is preliminary data.</text>
</comment>
<evidence type="ECO:0000313" key="2">
    <source>
        <dbReference type="Proteomes" id="UP000288805"/>
    </source>
</evidence>
<protein>
    <submittedName>
        <fullName evidence="1">Putative disease resistance protein</fullName>
    </submittedName>
</protein>
<reference evidence="1 2" key="1">
    <citation type="journal article" date="2018" name="PLoS Genet.">
        <title>Population sequencing reveals clonal diversity and ancestral inbreeding in the grapevine cultivar Chardonnay.</title>
        <authorList>
            <person name="Roach M.J."/>
            <person name="Johnson D.L."/>
            <person name="Bohlmann J."/>
            <person name="van Vuuren H.J."/>
            <person name="Jones S.J."/>
            <person name="Pretorius I.S."/>
            <person name="Schmidt S.A."/>
            <person name="Borneman A.R."/>
        </authorList>
    </citation>
    <scope>NUCLEOTIDE SEQUENCE [LARGE SCALE GENOMIC DNA]</scope>
    <source>
        <strain evidence="2">cv. Chardonnay</strain>
        <tissue evidence="1">Leaf</tissue>
    </source>
</reference>
<accession>A0A438G383</accession>
<dbReference type="Proteomes" id="UP000288805">
    <property type="component" value="Unassembled WGS sequence"/>
</dbReference>
<name>A0A438G383_VITVI</name>
<dbReference type="SUPFAM" id="SSF52540">
    <property type="entry name" value="P-loop containing nucleoside triphosphate hydrolases"/>
    <property type="match status" value="1"/>
</dbReference>
<dbReference type="AlphaFoldDB" id="A0A438G383"/>